<evidence type="ECO:0000256" key="2">
    <source>
        <dbReference type="ARBA" id="ARBA00022448"/>
    </source>
</evidence>
<dbReference type="InterPro" id="IPR000531">
    <property type="entry name" value="Beta-barrel_TonB"/>
</dbReference>
<dbReference type="InterPro" id="IPR023996">
    <property type="entry name" value="TonB-dep_OMP_SusC/RagA"/>
</dbReference>
<keyword evidence="2 8" id="KW-0813">Transport</keyword>
<comment type="similarity">
    <text evidence="8 9">Belongs to the TonB-dependent receptor family.</text>
</comment>
<protein>
    <submittedName>
        <fullName evidence="12">SusC/RagA family TonB-linked outer membrane protein</fullName>
    </submittedName>
</protein>
<evidence type="ECO:0000256" key="4">
    <source>
        <dbReference type="ARBA" id="ARBA00022692"/>
    </source>
</evidence>
<dbReference type="NCBIfam" id="TIGR04056">
    <property type="entry name" value="OMP_RagA_SusC"/>
    <property type="match status" value="1"/>
</dbReference>
<sequence>MAMRTKMVISWIFFVVFLGTSKSLFAQTISINIKNATLEETLKKIKQVSGFDMVFKMKDIKDIKKHINLQVEDKDIREVLQSCLQEHDLIFNIYNKTIIIFRKSTQIPEMRTIKGYIRDDSHQPLAEASIRLEESQLGTISNKNGEFIFRIPARNKSRLVVSYIGKKTAYIPLSHDSLYLIMLETAVSQVENIIVNGYQTVAKNEMTGAVSTIKGKDIRTSGSNSLEAAFQGMLNGLEVIIPSGNIGSTGHMKIRGASTVVGNPEPLVVVDGIIRENAWAFDQNTLYDLLNNGNLANTTRASIMGNNLSGINVDDIASITLLKDVSATAIYGIKATNGVIVITTKQGNINNQKITFRSDITFSPIPNYKNTNVMNSTERVNLSKEIIEAGIALPDMPQNIGYEAIYRDMISKKISYPEFNKQVSQLEKQNTNWFKILGRTAISQNYHLNIASGKENISYYASLGYRDERNAFKGNDRETFTGMLNFNILPSDNTKLTLYLSGSDIKTHGYYMGINPEQYALNTSRVISPSQFYQKGEGTILNYIMNNSNKIVQKPVHFNLLHELQHTGNNNHATNIHLNAHLTWQILSNLSINFTSAWSSERSRSKLWADEYSWNIALLRGADYGVLQSPQELPFLKYLSPLLEGGLLDYSNMTHEAYTLKGQTNYRCLLGKKQHHTFNMTLGIEIRQNKYTGETGIELGYTPNKISEYNYSAQEKRFQYIRNNFPGIYPEDPQNYSLKDHEMNLIDRVENVFSLYGTLGYTFNSRYTFTLNLRNDASNRFGKNTNNRFYPVWSTGFRWDLHQEKWFPRQKWINEITLRTSYGHQGNVVSNISPNTLVSYVSKDLITNEEQLQLDQLPNPDLKWEKTTSLNIGTDFSLFQNRLNISFDLYKKKISDIVVEKEIPIENGFQKMFINSGTLDNQGYELEIEAIPVQTNLWEWRIRFTAGHTKDILDRSDADQQTLEHFTNGRAIVDRFPISAFWSFPFIGLSPTNGSPLFATMDQPNGVSQKVPDSLLEYLMYSGCREPRLFGGIQTNIRYKRITLNAIFNYQVGHYKRLNPFISSSKDGMMAIPSPEMNASRELLYRWKQAGDEKTTNIPSLQNKDENVSCYLPDNSLSRNSYGDIYRYSLYNRSNARIVSASHIRCNRISLSYHTTLARIADLNLSFTITNPFIIKNRKLKQQDPEISTSDADYYTPTMSRPKNYSLGIEIIF</sequence>
<evidence type="ECO:0000256" key="5">
    <source>
        <dbReference type="ARBA" id="ARBA00023077"/>
    </source>
</evidence>
<dbReference type="Gene3D" id="2.170.130.10">
    <property type="entry name" value="TonB-dependent receptor, plug domain"/>
    <property type="match status" value="1"/>
</dbReference>
<keyword evidence="4 8" id="KW-0812">Transmembrane</keyword>
<dbReference type="Gene3D" id="2.40.170.20">
    <property type="entry name" value="TonB-dependent receptor, beta-barrel domain"/>
    <property type="match status" value="1"/>
</dbReference>
<organism evidence="12 13">
    <name type="scientific">Butyricimonas virosa</name>
    <dbReference type="NCBI Taxonomy" id="544645"/>
    <lineage>
        <taxon>Bacteria</taxon>
        <taxon>Pseudomonadati</taxon>
        <taxon>Bacteroidota</taxon>
        <taxon>Bacteroidia</taxon>
        <taxon>Bacteroidales</taxon>
        <taxon>Odoribacteraceae</taxon>
        <taxon>Butyricimonas</taxon>
    </lineage>
</organism>
<evidence type="ECO:0000313" key="12">
    <source>
        <dbReference type="EMBL" id="RGY11441.1"/>
    </source>
</evidence>
<evidence type="ECO:0000256" key="1">
    <source>
        <dbReference type="ARBA" id="ARBA00004571"/>
    </source>
</evidence>
<dbReference type="InterPro" id="IPR023997">
    <property type="entry name" value="TonB-dep_OMP_SusC/RagA_CS"/>
</dbReference>
<evidence type="ECO:0000256" key="3">
    <source>
        <dbReference type="ARBA" id="ARBA00022452"/>
    </source>
</evidence>
<evidence type="ECO:0000256" key="9">
    <source>
        <dbReference type="RuleBase" id="RU003357"/>
    </source>
</evidence>
<evidence type="ECO:0000256" key="7">
    <source>
        <dbReference type="ARBA" id="ARBA00023237"/>
    </source>
</evidence>
<keyword evidence="5 9" id="KW-0798">TonB box</keyword>
<dbReference type="InterPro" id="IPR039426">
    <property type="entry name" value="TonB-dep_rcpt-like"/>
</dbReference>
<comment type="subcellular location">
    <subcellularLocation>
        <location evidence="1 8">Cell outer membrane</location>
        <topology evidence="1 8">Multi-pass membrane protein</topology>
    </subcellularLocation>
</comment>
<dbReference type="InterPro" id="IPR037066">
    <property type="entry name" value="Plug_dom_sf"/>
</dbReference>
<feature type="domain" description="TonB-dependent receptor plug" evidence="11">
    <location>
        <begin position="203"/>
        <end position="339"/>
    </location>
</feature>
<evidence type="ECO:0000313" key="13">
    <source>
        <dbReference type="Proteomes" id="UP000286063"/>
    </source>
</evidence>
<dbReference type="Pfam" id="PF00593">
    <property type="entry name" value="TonB_dep_Rec_b-barrel"/>
    <property type="match status" value="1"/>
</dbReference>
<comment type="caution">
    <text evidence="12">The sequence shown here is derived from an EMBL/GenBank/DDBJ whole genome shotgun (WGS) entry which is preliminary data.</text>
</comment>
<evidence type="ECO:0000259" key="11">
    <source>
        <dbReference type="Pfam" id="PF07715"/>
    </source>
</evidence>
<evidence type="ECO:0000256" key="6">
    <source>
        <dbReference type="ARBA" id="ARBA00023136"/>
    </source>
</evidence>
<dbReference type="InterPro" id="IPR012910">
    <property type="entry name" value="Plug_dom"/>
</dbReference>
<reference evidence="12 13" key="1">
    <citation type="submission" date="2018-08" db="EMBL/GenBank/DDBJ databases">
        <title>A genome reference for cultivated species of the human gut microbiota.</title>
        <authorList>
            <person name="Zou Y."/>
            <person name="Xue W."/>
            <person name="Luo G."/>
        </authorList>
    </citation>
    <scope>NUCLEOTIDE SEQUENCE [LARGE SCALE GENOMIC DNA]</scope>
    <source>
        <strain evidence="12 13">OF02-7</strain>
    </source>
</reference>
<dbReference type="AlphaFoldDB" id="A0A413IHS4"/>
<dbReference type="SUPFAM" id="SSF56935">
    <property type="entry name" value="Porins"/>
    <property type="match status" value="1"/>
</dbReference>
<dbReference type="Proteomes" id="UP000286063">
    <property type="component" value="Unassembled WGS sequence"/>
</dbReference>
<keyword evidence="6 8" id="KW-0472">Membrane</keyword>
<gene>
    <name evidence="12" type="ORF">DXA50_19280</name>
</gene>
<name>A0A413IHS4_9BACT</name>
<dbReference type="Pfam" id="PF13715">
    <property type="entry name" value="CarbopepD_reg_2"/>
    <property type="match status" value="1"/>
</dbReference>
<dbReference type="InterPro" id="IPR036942">
    <property type="entry name" value="Beta-barrel_TonB_sf"/>
</dbReference>
<dbReference type="NCBIfam" id="TIGR04057">
    <property type="entry name" value="SusC_RagA_signa"/>
    <property type="match status" value="1"/>
</dbReference>
<dbReference type="EMBL" id="QSCR01000054">
    <property type="protein sequence ID" value="RGY11441.1"/>
    <property type="molecule type" value="Genomic_DNA"/>
</dbReference>
<proteinExistence type="inferred from homology"/>
<dbReference type="GO" id="GO:0009279">
    <property type="term" value="C:cell outer membrane"/>
    <property type="evidence" value="ECO:0007669"/>
    <property type="project" value="UniProtKB-SubCell"/>
</dbReference>
<feature type="domain" description="TonB-dependent receptor-like beta-barrel" evidence="10">
    <location>
        <begin position="570"/>
        <end position="956"/>
    </location>
</feature>
<dbReference type="Pfam" id="PF07715">
    <property type="entry name" value="Plug"/>
    <property type="match status" value="1"/>
</dbReference>
<evidence type="ECO:0000259" key="10">
    <source>
        <dbReference type="Pfam" id="PF00593"/>
    </source>
</evidence>
<keyword evidence="3 8" id="KW-1134">Transmembrane beta strand</keyword>
<dbReference type="InterPro" id="IPR008969">
    <property type="entry name" value="CarboxyPept-like_regulatory"/>
</dbReference>
<keyword evidence="7 8" id="KW-0998">Cell outer membrane</keyword>
<dbReference type="PROSITE" id="PS52016">
    <property type="entry name" value="TONB_DEPENDENT_REC_3"/>
    <property type="match status" value="1"/>
</dbReference>
<evidence type="ECO:0000256" key="8">
    <source>
        <dbReference type="PROSITE-ProRule" id="PRU01360"/>
    </source>
</evidence>
<dbReference type="SUPFAM" id="SSF49464">
    <property type="entry name" value="Carboxypeptidase regulatory domain-like"/>
    <property type="match status" value="1"/>
</dbReference>
<dbReference type="OrthoDB" id="1095955at2"/>
<accession>A0A413IHS4</accession>